<evidence type="ECO:0000256" key="3">
    <source>
        <dbReference type="ARBA" id="ARBA00022723"/>
    </source>
</evidence>
<dbReference type="Proteomes" id="UP001462640">
    <property type="component" value="Unassembled WGS sequence"/>
</dbReference>
<comment type="caution">
    <text evidence="8">The sequence shown here is derived from an EMBL/GenBank/DDBJ whole genome shotgun (WGS) entry which is preliminary data.</text>
</comment>
<dbReference type="PRINTS" id="PR00465">
    <property type="entry name" value="EP450IV"/>
</dbReference>
<evidence type="ECO:0000256" key="1">
    <source>
        <dbReference type="ARBA" id="ARBA00010617"/>
    </source>
</evidence>
<evidence type="ECO:0000256" key="7">
    <source>
        <dbReference type="RuleBase" id="RU000461"/>
    </source>
</evidence>
<accession>A0ABV0G8J6</accession>
<keyword evidence="2 7" id="KW-0349">Heme</keyword>
<keyword evidence="9" id="KW-1185">Reference proteome</keyword>
<dbReference type="Pfam" id="PF00067">
    <property type="entry name" value="p450"/>
    <property type="match status" value="1"/>
</dbReference>
<evidence type="ECO:0000313" key="9">
    <source>
        <dbReference type="Proteomes" id="UP001462640"/>
    </source>
</evidence>
<reference evidence="8 9" key="1">
    <citation type="submission" date="2024-05" db="EMBL/GenBank/DDBJ databases">
        <title>Roseateles sp. 2.12 16S ribosomal RNA gene Genome sequencing and assembly.</title>
        <authorList>
            <person name="Woo H."/>
        </authorList>
    </citation>
    <scope>NUCLEOTIDE SEQUENCE [LARGE SCALE GENOMIC DNA]</scope>
    <source>
        <strain evidence="8 9">2.12</strain>
    </source>
</reference>
<dbReference type="InterPro" id="IPR017972">
    <property type="entry name" value="Cyt_P450_CS"/>
</dbReference>
<comment type="similarity">
    <text evidence="1 7">Belongs to the cytochrome P450 family.</text>
</comment>
<dbReference type="InterPro" id="IPR036396">
    <property type="entry name" value="Cyt_P450_sf"/>
</dbReference>
<dbReference type="InterPro" id="IPR002403">
    <property type="entry name" value="Cyt_P450_E_grp-IV"/>
</dbReference>
<evidence type="ECO:0000313" key="8">
    <source>
        <dbReference type="EMBL" id="MEO3711362.1"/>
    </source>
</evidence>
<sequence length="410" mass="46443">MDYSFLHPDHIREVLVASHEQLIRWERGTEVFASAHGHSVLVAEGEAWQRQRQMLQPAFAPRRVESFVPRMVDAARESLQRWQGQPNFELDFDFESAMTQVTMEVIMRALFSRGDEQQGRAMAAAVHDLGIEAMQEFYWPVSAPLWMPWKARKRRALQLLKRFIEAEVDQRLARTEPREDTGADTGTDLLGLMLAAQDAQGQGFDAHALRDECMTTFLAGHETTAAALTWWGWCMASHPEEQRRVADELQAVLGERAPTAADLPQLPRLSRSFKESLRLYPPAAALFSRRTTAPVRVAGYTLPVGSMVRITPALTHRDPRWFLEPEAFRPDRFDPAAGHPEIPRGAWLPFGAGPRVCLGSHFALTEMSVIAALLLQRYELQTVPGRRAPQPRLDITLRPDVPLHLALKRR</sequence>
<keyword evidence="6 7" id="KW-0503">Monooxygenase</keyword>
<dbReference type="InterPro" id="IPR050196">
    <property type="entry name" value="Cytochrome_P450_Monoox"/>
</dbReference>
<dbReference type="PANTHER" id="PTHR24291:SF50">
    <property type="entry name" value="BIFUNCTIONAL ALBAFLAVENONE MONOOXYGENASE_TERPENE SYNTHASE"/>
    <property type="match status" value="1"/>
</dbReference>
<evidence type="ECO:0000256" key="5">
    <source>
        <dbReference type="ARBA" id="ARBA00023004"/>
    </source>
</evidence>
<protein>
    <submittedName>
        <fullName evidence="8">Cytochrome P450</fullName>
    </submittedName>
</protein>
<dbReference type="PRINTS" id="PR00385">
    <property type="entry name" value="P450"/>
</dbReference>
<dbReference type="PANTHER" id="PTHR24291">
    <property type="entry name" value="CYTOCHROME P450 FAMILY 4"/>
    <property type="match status" value="1"/>
</dbReference>
<gene>
    <name evidence="8" type="ORF">ABDJ40_01135</name>
</gene>
<proteinExistence type="inferred from homology"/>
<evidence type="ECO:0000256" key="4">
    <source>
        <dbReference type="ARBA" id="ARBA00023002"/>
    </source>
</evidence>
<evidence type="ECO:0000256" key="6">
    <source>
        <dbReference type="ARBA" id="ARBA00023033"/>
    </source>
</evidence>
<dbReference type="SUPFAM" id="SSF48264">
    <property type="entry name" value="Cytochrome P450"/>
    <property type="match status" value="1"/>
</dbReference>
<dbReference type="InterPro" id="IPR001128">
    <property type="entry name" value="Cyt_P450"/>
</dbReference>
<name>A0ABV0G8J6_9BURK</name>
<keyword evidence="5 7" id="KW-0408">Iron</keyword>
<keyword evidence="3 7" id="KW-0479">Metal-binding</keyword>
<organism evidence="8 9">
    <name type="scientific">Roseateles flavus</name>
    <dbReference type="NCBI Taxonomy" id="3149041"/>
    <lineage>
        <taxon>Bacteria</taxon>
        <taxon>Pseudomonadati</taxon>
        <taxon>Pseudomonadota</taxon>
        <taxon>Betaproteobacteria</taxon>
        <taxon>Burkholderiales</taxon>
        <taxon>Sphaerotilaceae</taxon>
        <taxon>Roseateles</taxon>
    </lineage>
</organism>
<dbReference type="PROSITE" id="PS00086">
    <property type="entry name" value="CYTOCHROME_P450"/>
    <property type="match status" value="1"/>
</dbReference>
<dbReference type="Gene3D" id="1.10.630.10">
    <property type="entry name" value="Cytochrome P450"/>
    <property type="match status" value="1"/>
</dbReference>
<evidence type="ECO:0000256" key="2">
    <source>
        <dbReference type="ARBA" id="ARBA00022617"/>
    </source>
</evidence>
<dbReference type="EMBL" id="JBDPZC010000001">
    <property type="protein sequence ID" value="MEO3711362.1"/>
    <property type="molecule type" value="Genomic_DNA"/>
</dbReference>
<keyword evidence="4 7" id="KW-0560">Oxidoreductase</keyword>